<evidence type="ECO:0000313" key="3">
    <source>
        <dbReference type="Proteomes" id="UP000446866"/>
    </source>
</evidence>
<evidence type="ECO:0000259" key="1">
    <source>
        <dbReference type="Pfam" id="PF22016"/>
    </source>
</evidence>
<sequence>MIVYATKQTVDRYGFKMPEEFQNPIMRPIVLDVYKREKGNPLLEWGAKLFYFDHRKCIQVCNFASKFTIVLVDVKKAEVELIGDSIARYMLDIYSDDKKMTVLLERFFEEHPLVCFSKLTDRRIISTMNRFQSIYLEDGYYLYNFIENNVLQTIKLNRQINKKYLVTDKINGKTDYFYPAERFEELLVEHYK</sequence>
<reference evidence="2 3" key="1">
    <citation type="submission" date="2018-08" db="EMBL/GenBank/DDBJ databases">
        <title>Murine metabolic-syndrome-specific gut microbial biobank.</title>
        <authorList>
            <person name="Liu C."/>
        </authorList>
    </citation>
    <scope>NUCLEOTIDE SEQUENCE [LARGE SCALE GENOMIC DNA]</scope>
    <source>
        <strain evidence="2 3">28</strain>
    </source>
</reference>
<keyword evidence="3" id="KW-1185">Reference proteome</keyword>
<dbReference type="RefSeq" id="WP_160203127.1">
    <property type="nucleotide sequence ID" value="NZ_QXWK01000039.1"/>
</dbReference>
<dbReference type="Proteomes" id="UP000446866">
    <property type="component" value="Unassembled WGS sequence"/>
</dbReference>
<dbReference type="Pfam" id="PF22016">
    <property type="entry name" value="DUF6933"/>
    <property type="match status" value="1"/>
</dbReference>
<name>A0A845QKU9_9FIRM</name>
<accession>A0A845QKU9</accession>
<organism evidence="2 3">
    <name type="scientific">Anaerotruncus colihominis</name>
    <dbReference type="NCBI Taxonomy" id="169435"/>
    <lineage>
        <taxon>Bacteria</taxon>
        <taxon>Bacillati</taxon>
        <taxon>Bacillota</taxon>
        <taxon>Clostridia</taxon>
        <taxon>Eubacteriales</taxon>
        <taxon>Oscillospiraceae</taxon>
        <taxon>Anaerotruncus</taxon>
    </lineage>
</organism>
<proteinExistence type="predicted"/>
<evidence type="ECO:0000313" key="2">
    <source>
        <dbReference type="EMBL" id="NBH62842.1"/>
    </source>
</evidence>
<dbReference type="AlphaFoldDB" id="A0A845QKU9"/>
<comment type="caution">
    <text evidence="2">The sequence shown here is derived from an EMBL/GenBank/DDBJ whole genome shotgun (WGS) entry which is preliminary data.</text>
</comment>
<feature type="domain" description="DUF6933" evidence="1">
    <location>
        <begin position="34"/>
        <end position="181"/>
    </location>
</feature>
<gene>
    <name evidence="2" type="ORF">D0435_14435</name>
</gene>
<dbReference type="InterPro" id="IPR053864">
    <property type="entry name" value="DUF6933"/>
</dbReference>
<dbReference type="EMBL" id="QXWK01000039">
    <property type="protein sequence ID" value="NBH62842.1"/>
    <property type="molecule type" value="Genomic_DNA"/>
</dbReference>
<protein>
    <recommendedName>
        <fullName evidence="1">DUF6933 domain-containing protein</fullName>
    </recommendedName>
</protein>